<protein>
    <submittedName>
        <fullName evidence="2">Uncharacterized protein</fullName>
    </submittedName>
</protein>
<gene>
    <name evidence="2" type="ORF">SAMN05661093_03712</name>
</gene>
<dbReference type="Proteomes" id="UP000192674">
    <property type="component" value="Unassembled WGS sequence"/>
</dbReference>
<keyword evidence="3" id="KW-1185">Reference proteome</keyword>
<accession>A0A1W2DRE0</accession>
<sequence length="239" mass="25141">MQGPADQLTVRRAVIALLLLVGVSACQVPASSSNRQVPTTTPPAALAAVEWADRLCGVILDYDSATVKLEVDSTSTEAAVTSLKRSLEAMTAQVDNTLTKLREVGQAPVPGGDEATQSLITLLEGRKAVLERSQADLRPDLASDRTAATAVLQKIGRDLQNLKPPVNPLEGMGSRFPELQAAARSSDSCTEITRVRASRSALPPAPSYPDEFPTTPSTPPGSGIPSPPSVTTEPTYPTF</sequence>
<feature type="region of interest" description="Disordered" evidence="1">
    <location>
        <begin position="182"/>
        <end position="239"/>
    </location>
</feature>
<organism evidence="2 3">
    <name type="scientific">Kibdelosporangium aridum</name>
    <dbReference type="NCBI Taxonomy" id="2030"/>
    <lineage>
        <taxon>Bacteria</taxon>
        <taxon>Bacillati</taxon>
        <taxon>Actinomycetota</taxon>
        <taxon>Actinomycetes</taxon>
        <taxon>Pseudonocardiales</taxon>
        <taxon>Pseudonocardiaceae</taxon>
        <taxon>Kibdelosporangium</taxon>
    </lineage>
</organism>
<dbReference type="AlphaFoldDB" id="A0A1W2DRE0"/>
<evidence type="ECO:0000313" key="2">
    <source>
        <dbReference type="EMBL" id="SMC99698.1"/>
    </source>
</evidence>
<evidence type="ECO:0000313" key="3">
    <source>
        <dbReference type="Proteomes" id="UP000192674"/>
    </source>
</evidence>
<reference evidence="2 3" key="1">
    <citation type="submission" date="2017-04" db="EMBL/GenBank/DDBJ databases">
        <authorList>
            <person name="Afonso C.L."/>
            <person name="Miller P.J."/>
            <person name="Scott M.A."/>
            <person name="Spackman E."/>
            <person name="Goraichik I."/>
            <person name="Dimitrov K.M."/>
            <person name="Suarez D.L."/>
            <person name="Swayne D.E."/>
        </authorList>
    </citation>
    <scope>NUCLEOTIDE SEQUENCE [LARGE SCALE GENOMIC DNA]</scope>
    <source>
        <strain evidence="2 3">DSM 43828</strain>
    </source>
</reference>
<dbReference type="RefSeq" id="WP_143446384.1">
    <property type="nucleotide sequence ID" value="NZ_FWXV01000002.1"/>
</dbReference>
<name>A0A1W2DRE0_KIBAR</name>
<proteinExistence type="predicted"/>
<feature type="compositionally biased region" description="Low complexity" evidence="1">
    <location>
        <begin position="220"/>
        <end position="232"/>
    </location>
</feature>
<evidence type="ECO:0000256" key="1">
    <source>
        <dbReference type="SAM" id="MobiDB-lite"/>
    </source>
</evidence>
<dbReference type="EMBL" id="FWXV01000002">
    <property type="protein sequence ID" value="SMC99698.1"/>
    <property type="molecule type" value="Genomic_DNA"/>
</dbReference>
<dbReference type="OrthoDB" id="3573478at2"/>